<protein>
    <submittedName>
        <fullName evidence="1">ATPase domain-containing protein</fullName>
    </submittedName>
</protein>
<proteinExistence type="predicted"/>
<gene>
    <name evidence="1" type="ORF">TU35_000240</name>
</gene>
<name>A0ACC6UYJ2_9CREN</name>
<sequence length="59" mass="6422">MDFRGVTAVVGRPGTGKTTLAMRIAHERLARGEAVLWISLNEDRGPLPRGLQGPRLRLG</sequence>
<comment type="caution">
    <text evidence="1">The sequence shown here is derived from an EMBL/GenBank/DDBJ whole genome shotgun (WGS) entry which is preliminary data.</text>
</comment>
<reference evidence="1" key="1">
    <citation type="submission" date="2024-07" db="EMBL/GenBank/DDBJ databases">
        <title>Metagenome and Metagenome-Assembled Genomes of Archaea from a hot spring from the geothermal field of Los Azufres, Mexico.</title>
        <authorList>
            <person name="Marin-Paredes R."/>
            <person name="Martinez-Romero E."/>
            <person name="Servin-Garciduenas L.E."/>
        </authorList>
    </citation>
    <scope>NUCLEOTIDE SEQUENCE</scope>
</reference>
<accession>A0ACC6UYJ2</accession>
<dbReference type="EMBL" id="JZWT02000001">
    <property type="protein sequence ID" value="MFB6489673.1"/>
    <property type="molecule type" value="Genomic_DNA"/>
</dbReference>
<organism evidence="1 2">
    <name type="scientific">Thermoproteus sp. AZ2</name>
    <dbReference type="NCBI Taxonomy" id="1609232"/>
    <lineage>
        <taxon>Archaea</taxon>
        <taxon>Thermoproteota</taxon>
        <taxon>Thermoprotei</taxon>
        <taxon>Thermoproteales</taxon>
        <taxon>Thermoproteaceae</taxon>
        <taxon>Thermoproteus</taxon>
    </lineage>
</organism>
<evidence type="ECO:0000313" key="2">
    <source>
        <dbReference type="Proteomes" id="UP000033636"/>
    </source>
</evidence>
<dbReference type="Proteomes" id="UP000033636">
    <property type="component" value="Unassembled WGS sequence"/>
</dbReference>
<evidence type="ECO:0000313" key="1">
    <source>
        <dbReference type="EMBL" id="MFB6489673.1"/>
    </source>
</evidence>